<feature type="non-terminal residue" evidence="4">
    <location>
        <position position="455"/>
    </location>
</feature>
<sequence length="455" mass="51605">MALSGLLLLFIICSVYSQYHPQQPLPSQQHSQQSQPSQQHQSQGQFPMQQPQNPFPDYNQHFQQQNPQNTLNQQPSQYDQQPSQYDQQQQQPNNNRLPIQQQPSILQPPPQYDQQQQQNNNNRLPVQQQPSLSMPSQRYLVGNLSEPFTFNVAAPGTNVHYLGLNGQSLYVTGLGFVNKTRFQYNERSNELKIYELDSAVVGMYTAVEEGWNTHETILTAINVSSFQISNYHGSEDRNGSTLTTCSVTFIRSRTDQVSPDYLPRLDLFVSTRRIEKRYNDSFIGQNFTRQVTIQRPLTRGDYRDNGTVTCQILSTNDKDLYLTQTVNINIEYGPDLETGASETNTLVNEVLKSVSMECQIEANPSPSYVWYDTSNATTPLQAALNYQNYQNNQHYMGGGGGSPFNSGVGVSSGRSVFGTQRHIQRFYQSPGIYSMQCQAQSRGKTITQNFNITIL</sequence>
<dbReference type="EMBL" id="CAJNOK010017969">
    <property type="protein sequence ID" value="CAF1273721.1"/>
    <property type="molecule type" value="Genomic_DNA"/>
</dbReference>
<name>A0A8S2PZF9_9BILA</name>
<proteinExistence type="predicted"/>
<accession>A0A8S2PZF9</accession>
<keyword evidence="2" id="KW-0732">Signal</keyword>
<evidence type="ECO:0000313" key="3">
    <source>
        <dbReference type="EMBL" id="CAF1273721.1"/>
    </source>
</evidence>
<reference evidence="4" key="1">
    <citation type="submission" date="2021-02" db="EMBL/GenBank/DDBJ databases">
        <authorList>
            <person name="Nowell W R."/>
        </authorList>
    </citation>
    <scope>NUCLEOTIDE SEQUENCE</scope>
</reference>
<organism evidence="4 5">
    <name type="scientific">Didymodactylos carnosus</name>
    <dbReference type="NCBI Taxonomy" id="1234261"/>
    <lineage>
        <taxon>Eukaryota</taxon>
        <taxon>Metazoa</taxon>
        <taxon>Spiralia</taxon>
        <taxon>Gnathifera</taxon>
        <taxon>Rotifera</taxon>
        <taxon>Eurotatoria</taxon>
        <taxon>Bdelloidea</taxon>
        <taxon>Philodinida</taxon>
        <taxon>Philodinidae</taxon>
        <taxon>Didymodactylos</taxon>
    </lineage>
</organism>
<protein>
    <recommendedName>
        <fullName evidence="6">Ig-like domain-containing protein</fullName>
    </recommendedName>
</protein>
<evidence type="ECO:0000256" key="1">
    <source>
        <dbReference type="SAM" id="MobiDB-lite"/>
    </source>
</evidence>
<evidence type="ECO:0000256" key="2">
    <source>
        <dbReference type="SAM" id="SignalP"/>
    </source>
</evidence>
<feature type="region of interest" description="Disordered" evidence="1">
    <location>
        <begin position="22"/>
        <end position="119"/>
    </location>
</feature>
<feature type="signal peptide" evidence="2">
    <location>
        <begin position="1"/>
        <end position="17"/>
    </location>
</feature>
<evidence type="ECO:0008006" key="6">
    <source>
        <dbReference type="Google" id="ProtNLM"/>
    </source>
</evidence>
<feature type="chain" id="PRO_5036434692" description="Ig-like domain-containing protein" evidence="2">
    <location>
        <begin position="18"/>
        <end position="455"/>
    </location>
</feature>
<evidence type="ECO:0000313" key="5">
    <source>
        <dbReference type="Proteomes" id="UP000682733"/>
    </source>
</evidence>
<feature type="compositionally biased region" description="Low complexity" evidence="1">
    <location>
        <begin position="63"/>
        <end position="105"/>
    </location>
</feature>
<dbReference type="InterPro" id="IPR013783">
    <property type="entry name" value="Ig-like_fold"/>
</dbReference>
<evidence type="ECO:0000313" key="4">
    <source>
        <dbReference type="EMBL" id="CAF4078921.1"/>
    </source>
</evidence>
<dbReference type="AlphaFoldDB" id="A0A8S2PZF9"/>
<feature type="compositionally biased region" description="Low complexity" evidence="1">
    <location>
        <begin position="22"/>
        <end position="52"/>
    </location>
</feature>
<dbReference type="Proteomes" id="UP000682733">
    <property type="component" value="Unassembled WGS sequence"/>
</dbReference>
<dbReference type="Gene3D" id="2.60.40.10">
    <property type="entry name" value="Immunoglobulins"/>
    <property type="match status" value="1"/>
</dbReference>
<gene>
    <name evidence="3" type="ORF">OVA965_LOCUS27310</name>
    <name evidence="4" type="ORF">TMI583_LOCUS28053</name>
</gene>
<comment type="caution">
    <text evidence="4">The sequence shown here is derived from an EMBL/GenBank/DDBJ whole genome shotgun (WGS) entry which is preliminary data.</text>
</comment>
<dbReference type="EMBL" id="CAJOBA010039528">
    <property type="protein sequence ID" value="CAF4078921.1"/>
    <property type="molecule type" value="Genomic_DNA"/>
</dbReference>
<dbReference type="Proteomes" id="UP000677228">
    <property type="component" value="Unassembled WGS sequence"/>
</dbReference>